<dbReference type="OrthoDB" id="41532at2759"/>
<keyword evidence="1" id="KW-0808">Transferase</keyword>
<evidence type="ECO:0000313" key="5">
    <source>
        <dbReference type="Proteomes" id="UP000799767"/>
    </source>
</evidence>
<protein>
    <recommendedName>
        <fullName evidence="3">N-acetyltransferase domain-containing protein</fullName>
    </recommendedName>
</protein>
<dbReference type="InterPro" id="IPR000182">
    <property type="entry name" value="GNAT_dom"/>
</dbReference>
<keyword evidence="2" id="KW-0012">Acyltransferase</keyword>
<keyword evidence="5" id="KW-1185">Reference proteome</keyword>
<evidence type="ECO:0000256" key="1">
    <source>
        <dbReference type="ARBA" id="ARBA00022679"/>
    </source>
</evidence>
<dbReference type="Proteomes" id="UP000799767">
    <property type="component" value="Unassembled WGS sequence"/>
</dbReference>
<dbReference type="SUPFAM" id="SSF55729">
    <property type="entry name" value="Acyl-CoA N-acyltransferases (Nat)"/>
    <property type="match status" value="1"/>
</dbReference>
<organism evidence="4 5">
    <name type="scientific">Neohortaea acidophila</name>
    <dbReference type="NCBI Taxonomy" id="245834"/>
    <lineage>
        <taxon>Eukaryota</taxon>
        <taxon>Fungi</taxon>
        <taxon>Dikarya</taxon>
        <taxon>Ascomycota</taxon>
        <taxon>Pezizomycotina</taxon>
        <taxon>Dothideomycetes</taxon>
        <taxon>Dothideomycetidae</taxon>
        <taxon>Mycosphaerellales</taxon>
        <taxon>Teratosphaeriaceae</taxon>
        <taxon>Neohortaea</taxon>
    </lineage>
</organism>
<dbReference type="PANTHER" id="PTHR43420">
    <property type="entry name" value="ACETYLTRANSFERASE"/>
    <property type="match status" value="1"/>
</dbReference>
<proteinExistence type="predicted"/>
<reference evidence="4" key="1">
    <citation type="journal article" date="2020" name="Stud. Mycol.">
        <title>101 Dothideomycetes genomes: a test case for predicting lifestyles and emergence of pathogens.</title>
        <authorList>
            <person name="Haridas S."/>
            <person name="Albert R."/>
            <person name="Binder M."/>
            <person name="Bloem J."/>
            <person name="Labutti K."/>
            <person name="Salamov A."/>
            <person name="Andreopoulos B."/>
            <person name="Baker S."/>
            <person name="Barry K."/>
            <person name="Bills G."/>
            <person name="Bluhm B."/>
            <person name="Cannon C."/>
            <person name="Castanera R."/>
            <person name="Culley D."/>
            <person name="Daum C."/>
            <person name="Ezra D."/>
            <person name="Gonzalez J."/>
            <person name="Henrissat B."/>
            <person name="Kuo A."/>
            <person name="Liang C."/>
            <person name="Lipzen A."/>
            <person name="Lutzoni F."/>
            <person name="Magnuson J."/>
            <person name="Mondo S."/>
            <person name="Nolan M."/>
            <person name="Ohm R."/>
            <person name="Pangilinan J."/>
            <person name="Park H.-J."/>
            <person name="Ramirez L."/>
            <person name="Alfaro M."/>
            <person name="Sun H."/>
            <person name="Tritt A."/>
            <person name="Yoshinaga Y."/>
            <person name="Zwiers L.-H."/>
            <person name="Turgeon B."/>
            <person name="Goodwin S."/>
            <person name="Spatafora J."/>
            <person name="Crous P."/>
            <person name="Grigoriev I."/>
        </authorList>
    </citation>
    <scope>NUCLEOTIDE SEQUENCE</scope>
    <source>
        <strain evidence="4">CBS 113389</strain>
    </source>
</reference>
<feature type="domain" description="N-acetyltransferase" evidence="3">
    <location>
        <begin position="82"/>
        <end position="229"/>
    </location>
</feature>
<dbReference type="Gene3D" id="3.40.630.30">
    <property type="match status" value="1"/>
</dbReference>
<dbReference type="PANTHER" id="PTHR43420:SF12">
    <property type="entry name" value="N-ACETYLTRANSFERASE DOMAIN-CONTAINING PROTEIN"/>
    <property type="match status" value="1"/>
</dbReference>
<gene>
    <name evidence="4" type="ORF">BDY17DRAFT_292150</name>
</gene>
<evidence type="ECO:0000256" key="2">
    <source>
        <dbReference type="ARBA" id="ARBA00023315"/>
    </source>
</evidence>
<dbReference type="Pfam" id="PF00583">
    <property type="entry name" value="Acetyltransf_1"/>
    <property type="match status" value="1"/>
</dbReference>
<dbReference type="AlphaFoldDB" id="A0A6A6Q2T1"/>
<dbReference type="CDD" id="cd04301">
    <property type="entry name" value="NAT_SF"/>
    <property type="match status" value="1"/>
</dbReference>
<dbReference type="InterPro" id="IPR016181">
    <property type="entry name" value="Acyl_CoA_acyltransferase"/>
</dbReference>
<dbReference type="EMBL" id="MU001632">
    <property type="protein sequence ID" value="KAF2486808.1"/>
    <property type="molecule type" value="Genomic_DNA"/>
</dbReference>
<dbReference type="GeneID" id="54473777"/>
<accession>A0A6A6Q2T1</accession>
<dbReference type="InterPro" id="IPR050680">
    <property type="entry name" value="YpeA/RimI_acetyltransf"/>
</dbReference>
<dbReference type="RefSeq" id="XP_033593377.1">
    <property type="nucleotide sequence ID" value="XM_033732775.1"/>
</dbReference>
<dbReference type="GO" id="GO:0016747">
    <property type="term" value="F:acyltransferase activity, transferring groups other than amino-acyl groups"/>
    <property type="evidence" value="ECO:0007669"/>
    <property type="project" value="InterPro"/>
</dbReference>
<dbReference type="PROSITE" id="PS51186">
    <property type="entry name" value="GNAT"/>
    <property type="match status" value="1"/>
</dbReference>
<evidence type="ECO:0000259" key="3">
    <source>
        <dbReference type="PROSITE" id="PS51186"/>
    </source>
</evidence>
<sequence length="243" mass="26587">MATKSPYHIITIPPLQCSLSNPDATATTIAEKFRTLRLHSLQVNPEAFAAKYEEEVQKPLSQSLERILNPKAIHFVALQTPSDIDPATIEKDAVTRLVHDHWLGMIVLLGPQEDKGENPRDFTSNPFPAFTAGGQLVEPDALLYRINGTFTAPEARGLGLGLKLMQAALGAAVQGGQQFGAAVRVGLAVFAHNVAATKLYEKAGFKIVEDRESRSQPWTRALVMDNVLVPRKLVMENVLVKKT</sequence>
<evidence type="ECO:0000313" key="4">
    <source>
        <dbReference type="EMBL" id="KAF2486808.1"/>
    </source>
</evidence>
<name>A0A6A6Q2T1_9PEZI</name>